<protein>
    <submittedName>
        <fullName evidence="1">Uncharacterized protein</fullName>
    </submittedName>
</protein>
<evidence type="ECO:0000313" key="1">
    <source>
        <dbReference type="EMBL" id="QCD83328.1"/>
    </source>
</evidence>
<accession>A0A4D6L4C5</accession>
<dbReference type="EMBL" id="CP039346">
    <property type="protein sequence ID" value="QCD83328.1"/>
    <property type="molecule type" value="Genomic_DNA"/>
</dbReference>
<evidence type="ECO:0000313" key="2">
    <source>
        <dbReference type="Proteomes" id="UP000501690"/>
    </source>
</evidence>
<organism evidence="1 2">
    <name type="scientific">Vigna unguiculata</name>
    <name type="common">Cowpea</name>
    <dbReference type="NCBI Taxonomy" id="3917"/>
    <lineage>
        <taxon>Eukaryota</taxon>
        <taxon>Viridiplantae</taxon>
        <taxon>Streptophyta</taxon>
        <taxon>Embryophyta</taxon>
        <taxon>Tracheophyta</taxon>
        <taxon>Spermatophyta</taxon>
        <taxon>Magnoliopsida</taxon>
        <taxon>eudicotyledons</taxon>
        <taxon>Gunneridae</taxon>
        <taxon>Pentapetalae</taxon>
        <taxon>rosids</taxon>
        <taxon>fabids</taxon>
        <taxon>Fabales</taxon>
        <taxon>Fabaceae</taxon>
        <taxon>Papilionoideae</taxon>
        <taxon>50 kb inversion clade</taxon>
        <taxon>NPAAA clade</taxon>
        <taxon>indigoferoid/millettioid clade</taxon>
        <taxon>Phaseoleae</taxon>
        <taxon>Vigna</taxon>
    </lineage>
</organism>
<proteinExistence type="predicted"/>
<sequence length="336" mass="38173">METVIEVREDPPEEIAESSWPAKTGYEWAVADVRNQSSLFRWSRLLNSWLNFTPVLGRDVSRDIMSLEQVNAVERVCHGQEGAADKFFYMYMCHFSQLHVRLLFDNFTMGDGFFKAVVKEAGRPYFYNDDRSTKFPFSWTDNPWRYKNMKIEKLSVTDKEVVEMLMKHMAQLGKKNLTLFQTLRKEKAARTKAAKSTEASNLQESLVEVHVHGGTKRKAELPTRPGKGKDVKKIRVALLGSGSSTSGKGPEAGLIELSETVVQQNIEINMSETLINSIDSVEPNALVRAMMEFNSKALILGRRLTCGKGGEIKQLKAYKAVAYTHLDVYKRQQHIQ</sequence>
<gene>
    <name evidence="1" type="ORF">DEO72_LG2g3672</name>
</gene>
<dbReference type="Proteomes" id="UP000501690">
    <property type="component" value="Linkage Group LG2"/>
</dbReference>
<dbReference type="AlphaFoldDB" id="A0A4D6L4C5"/>
<name>A0A4D6L4C5_VIGUN</name>
<reference evidence="1 2" key="1">
    <citation type="submission" date="2019-04" db="EMBL/GenBank/DDBJ databases">
        <title>An improved genome assembly and genetic linkage map for asparagus bean, Vigna unguiculata ssp. sesquipedialis.</title>
        <authorList>
            <person name="Xia Q."/>
            <person name="Zhang R."/>
            <person name="Dong Y."/>
        </authorList>
    </citation>
    <scope>NUCLEOTIDE SEQUENCE [LARGE SCALE GENOMIC DNA]</scope>
    <source>
        <tissue evidence="1">Leaf</tissue>
    </source>
</reference>
<keyword evidence="2" id="KW-1185">Reference proteome</keyword>